<dbReference type="InterPro" id="IPR029063">
    <property type="entry name" value="SAM-dependent_MTases_sf"/>
</dbReference>
<dbReference type="PIRSF" id="PIRSF011491">
    <property type="entry name" value="Mtase_YbcY_prd"/>
    <property type="match status" value="1"/>
</dbReference>
<gene>
    <name evidence="3" type="primary">vrtF</name>
    <name evidence="3" type="ORF">LSUE1_G002368</name>
</gene>
<comment type="similarity">
    <text evidence="1">Belongs to the methyltransferase superfamily.</text>
</comment>
<dbReference type="InterPro" id="IPR041698">
    <property type="entry name" value="Methyltransf_25"/>
</dbReference>
<name>A0A8T9C831_9HELO</name>
<evidence type="ECO:0000313" key="3">
    <source>
        <dbReference type="EMBL" id="TVY81838.1"/>
    </source>
</evidence>
<keyword evidence="4" id="KW-1185">Reference proteome</keyword>
<dbReference type="Proteomes" id="UP000469558">
    <property type="component" value="Unassembled WGS sequence"/>
</dbReference>
<proteinExistence type="inferred from homology"/>
<dbReference type="Gene3D" id="3.40.50.150">
    <property type="entry name" value="Vaccinia Virus protein VP39"/>
    <property type="match status" value="1"/>
</dbReference>
<dbReference type="EMBL" id="QGMK01000415">
    <property type="protein sequence ID" value="TVY81838.1"/>
    <property type="molecule type" value="Genomic_DNA"/>
</dbReference>
<reference evidence="3 4" key="1">
    <citation type="submission" date="2018-05" db="EMBL/GenBank/DDBJ databases">
        <title>Genome sequencing and assembly of the regulated plant pathogen Lachnellula willkommii and related sister species for the development of diagnostic species identification markers.</title>
        <authorList>
            <person name="Giroux E."/>
            <person name="Bilodeau G."/>
        </authorList>
    </citation>
    <scope>NUCLEOTIDE SEQUENCE [LARGE SCALE GENOMIC DNA]</scope>
    <source>
        <strain evidence="3 4">CBS 268.59</strain>
    </source>
</reference>
<feature type="domain" description="Methyltransferase" evidence="2">
    <location>
        <begin position="59"/>
        <end position="153"/>
    </location>
</feature>
<dbReference type="SUPFAM" id="SSF53335">
    <property type="entry name" value="S-adenosyl-L-methionine-dependent methyltransferases"/>
    <property type="match status" value="1"/>
</dbReference>
<accession>A0A8T9C831</accession>
<sequence length="235" mass="25975">MPEPNSKSAGAVGAAVYSRLMLAAYDLLVHRITGPFAFGCSTKKVLFPFFSQHFSKNHLDIGVGTGYFLANTQTPPDAKITLMDLNQNCLDTTSRRLGGAATRTVLHDALLPLPFDDKFDSISLFYLLHCLPSPVERKLELFTNLKRNISPTGVIYGASVLGQGVKWSWFGSWYWPIMLKNGVMDNKGDNEEAFARVLGENFERVELRVEGTVLLFVASEPKKDSLGGRKSVDIV</sequence>
<evidence type="ECO:0000313" key="4">
    <source>
        <dbReference type="Proteomes" id="UP000469558"/>
    </source>
</evidence>
<comment type="caution">
    <text evidence="3">The sequence shown here is derived from an EMBL/GenBank/DDBJ whole genome shotgun (WGS) entry which is preliminary data.</text>
</comment>
<dbReference type="GO" id="GO:0008168">
    <property type="term" value="F:methyltransferase activity"/>
    <property type="evidence" value="ECO:0007669"/>
    <property type="project" value="InterPro"/>
</dbReference>
<dbReference type="CDD" id="cd02440">
    <property type="entry name" value="AdoMet_MTases"/>
    <property type="match status" value="1"/>
</dbReference>
<dbReference type="Pfam" id="PF13649">
    <property type="entry name" value="Methyltransf_25"/>
    <property type="match status" value="1"/>
</dbReference>
<organism evidence="3 4">
    <name type="scientific">Lachnellula suecica</name>
    <dbReference type="NCBI Taxonomy" id="602035"/>
    <lineage>
        <taxon>Eukaryota</taxon>
        <taxon>Fungi</taxon>
        <taxon>Dikarya</taxon>
        <taxon>Ascomycota</taxon>
        <taxon>Pezizomycotina</taxon>
        <taxon>Leotiomycetes</taxon>
        <taxon>Helotiales</taxon>
        <taxon>Lachnaceae</taxon>
        <taxon>Lachnellula</taxon>
    </lineage>
</organism>
<dbReference type="InterPro" id="IPR016584">
    <property type="entry name" value="MeTrfase_VrtF"/>
</dbReference>
<dbReference type="AlphaFoldDB" id="A0A8T9C831"/>
<evidence type="ECO:0000259" key="2">
    <source>
        <dbReference type="Pfam" id="PF13649"/>
    </source>
</evidence>
<evidence type="ECO:0000256" key="1">
    <source>
        <dbReference type="ARBA" id="ARBA00008361"/>
    </source>
</evidence>
<protein>
    <submittedName>
        <fullName evidence="3">N-methyltransferase vrtF</fullName>
    </submittedName>
</protein>
<dbReference type="OrthoDB" id="10061782at2759"/>